<comment type="similarity">
    <text evidence="1">Belongs to the bystin family.</text>
</comment>
<sequence>MLTALSLKCRRCRTPVSASAMVRVKQLSAGDPCRRPGPLANQIIEERHAVARKRRSSQAKSDEESDVKCCDERMSKKIFKIARKQRDSQNESQDGEGEAHAHTNVAGEASVSERYLSESAELSEGTEEFVGEEECEVDEEDLAAFDSLFPNSRNAREALSSMMWHASKEKLQGMKARLAASSDAIVRDLDPEVLEMYRNVGKALAVYTVGKIPKAFKIIPQLVNWEQVLYITEPEKWSNAAIFQATRIFASNMNSRMCEKFYNVVLLPRVRDDLVDNKKLNRLLYQALFKSLYKPAAFFKGILLPLCEDSCTLREAVVLGSVLSKGSIPALHAAAALTLIAETDFSSASCLFLRILVEKGYTLPFKAIDSVVNYFVRFIGDRKELPIVWHQALLALVKQYKSDLAAEQKDAILELIRGKSHYLITPEIRHEIVTAVPRDIEDGIPIPMEE</sequence>
<dbReference type="GO" id="GO:0005737">
    <property type="term" value="C:cytoplasm"/>
    <property type="evidence" value="ECO:0007669"/>
    <property type="project" value="TreeGrafter"/>
</dbReference>
<evidence type="ECO:0000256" key="1">
    <source>
        <dbReference type="ARBA" id="ARBA00007114"/>
    </source>
</evidence>
<dbReference type="GO" id="GO:0005730">
    <property type="term" value="C:nucleolus"/>
    <property type="evidence" value="ECO:0007669"/>
    <property type="project" value="TreeGrafter"/>
</dbReference>
<dbReference type="GO" id="GO:0006364">
    <property type="term" value="P:rRNA processing"/>
    <property type="evidence" value="ECO:0007669"/>
    <property type="project" value="TreeGrafter"/>
</dbReference>
<evidence type="ECO:0000256" key="2">
    <source>
        <dbReference type="SAM" id="MobiDB-lite"/>
    </source>
</evidence>
<accession>A0A5S6QH53</accession>
<keyword evidence="3" id="KW-1185">Reference proteome</keyword>
<dbReference type="Pfam" id="PF05291">
    <property type="entry name" value="Bystin"/>
    <property type="match status" value="1"/>
</dbReference>
<dbReference type="WBParaSite" id="TMUE_2000006465.1">
    <property type="protein sequence ID" value="TMUE_2000006465.1"/>
    <property type="gene ID" value="WBGene00293208"/>
</dbReference>
<feature type="region of interest" description="Disordered" evidence="2">
    <location>
        <begin position="81"/>
        <end position="132"/>
    </location>
</feature>
<evidence type="ECO:0000313" key="3">
    <source>
        <dbReference type="Proteomes" id="UP000046395"/>
    </source>
</evidence>
<name>A0A5S6QH53_TRIMR</name>
<reference evidence="4" key="1">
    <citation type="submission" date="2019-12" db="UniProtKB">
        <authorList>
            <consortium name="WormBaseParasite"/>
        </authorList>
    </citation>
    <scope>IDENTIFICATION</scope>
</reference>
<dbReference type="AlphaFoldDB" id="A0A5S6QH53"/>
<dbReference type="Proteomes" id="UP000046395">
    <property type="component" value="Unassembled WGS sequence"/>
</dbReference>
<dbReference type="GO" id="GO:0030515">
    <property type="term" value="F:snoRNA binding"/>
    <property type="evidence" value="ECO:0007669"/>
    <property type="project" value="TreeGrafter"/>
</dbReference>
<protein>
    <submittedName>
        <fullName evidence="4">Bystin</fullName>
    </submittedName>
</protein>
<organism evidence="3 4">
    <name type="scientific">Trichuris muris</name>
    <name type="common">Mouse whipworm</name>
    <dbReference type="NCBI Taxonomy" id="70415"/>
    <lineage>
        <taxon>Eukaryota</taxon>
        <taxon>Metazoa</taxon>
        <taxon>Ecdysozoa</taxon>
        <taxon>Nematoda</taxon>
        <taxon>Enoplea</taxon>
        <taxon>Dorylaimia</taxon>
        <taxon>Trichinellida</taxon>
        <taxon>Trichuridae</taxon>
        <taxon>Trichuris</taxon>
    </lineage>
</organism>
<evidence type="ECO:0000313" key="4">
    <source>
        <dbReference type="WBParaSite" id="TMUE_2000006465.1"/>
    </source>
</evidence>
<dbReference type="STRING" id="70415.A0A5S6QH53"/>
<proteinExistence type="inferred from homology"/>
<dbReference type="PANTHER" id="PTHR12821:SF0">
    <property type="entry name" value="BYSTIN"/>
    <property type="match status" value="1"/>
</dbReference>
<dbReference type="InterPro" id="IPR007955">
    <property type="entry name" value="Bystin"/>
</dbReference>
<dbReference type="GO" id="GO:0030688">
    <property type="term" value="C:preribosome, small subunit precursor"/>
    <property type="evidence" value="ECO:0007669"/>
    <property type="project" value="TreeGrafter"/>
</dbReference>
<dbReference type="PANTHER" id="PTHR12821">
    <property type="entry name" value="BYSTIN"/>
    <property type="match status" value="1"/>
</dbReference>